<evidence type="ECO:0000313" key="1">
    <source>
        <dbReference type="EMBL" id="VEL36079.1"/>
    </source>
</evidence>
<sequence length="121" mass="14091">MENIGLGIKLSTLEEGLDSETHWKYITQEDIDEQRRVPERNMLLEMEGLVKSGGNVNQLDNQGATMVAHLWAYRLCSDVFAHWPTLARFESRQDYWRNDKLSSRLRSKLRDENGHLECIAN</sequence>
<organism evidence="1 2">
    <name type="scientific">Protopolystoma xenopodis</name>
    <dbReference type="NCBI Taxonomy" id="117903"/>
    <lineage>
        <taxon>Eukaryota</taxon>
        <taxon>Metazoa</taxon>
        <taxon>Spiralia</taxon>
        <taxon>Lophotrochozoa</taxon>
        <taxon>Platyhelminthes</taxon>
        <taxon>Monogenea</taxon>
        <taxon>Polyopisthocotylea</taxon>
        <taxon>Polystomatidea</taxon>
        <taxon>Polystomatidae</taxon>
        <taxon>Protopolystoma</taxon>
    </lineage>
</organism>
<dbReference type="EMBL" id="CAAALY010251359">
    <property type="protein sequence ID" value="VEL36079.1"/>
    <property type="molecule type" value="Genomic_DNA"/>
</dbReference>
<dbReference type="Proteomes" id="UP000784294">
    <property type="component" value="Unassembled WGS sequence"/>
</dbReference>
<name>A0A448XGM0_9PLAT</name>
<gene>
    <name evidence="1" type="ORF">PXEA_LOCUS29519</name>
</gene>
<protein>
    <submittedName>
        <fullName evidence="1">Uncharacterized protein</fullName>
    </submittedName>
</protein>
<dbReference type="OrthoDB" id="19014at2759"/>
<accession>A0A448XGM0</accession>
<keyword evidence="2" id="KW-1185">Reference proteome</keyword>
<dbReference type="AlphaFoldDB" id="A0A448XGM0"/>
<evidence type="ECO:0000313" key="2">
    <source>
        <dbReference type="Proteomes" id="UP000784294"/>
    </source>
</evidence>
<reference evidence="1" key="1">
    <citation type="submission" date="2018-11" db="EMBL/GenBank/DDBJ databases">
        <authorList>
            <consortium name="Pathogen Informatics"/>
        </authorList>
    </citation>
    <scope>NUCLEOTIDE SEQUENCE</scope>
</reference>
<proteinExistence type="predicted"/>
<comment type="caution">
    <text evidence="1">The sequence shown here is derived from an EMBL/GenBank/DDBJ whole genome shotgun (WGS) entry which is preliminary data.</text>
</comment>